<comment type="caution">
    <text evidence="1">The sequence shown here is derived from an EMBL/GenBank/DDBJ whole genome shotgun (WGS) entry which is preliminary data.</text>
</comment>
<name>A0A371IVL4_9FIRM</name>
<organism evidence="1 2">
    <name type="scientific">Romboutsia maritimum</name>
    <dbReference type="NCBI Taxonomy" id="2020948"/>
    <lineage>
        <taxon>Bacteria</taxon>
        <taxon>Bacillati</taxon>
        <taxon>Bacillota</taxon>
        <taxon>Clostridia</taxon>
        <taxon>Peptostreptococcales</taxon>
        <taxon>Peptostreptococcaceae</taxon>
        <taxon>Romboutsia</taxon>
    </lineage>
</organism>
<dbReference type="OrthoDB" id="1662110at2"/>
<evidence type="ECO:0000313" key="2">
    <source>
        <dbReference type="Proteomes" id="UP000243494"/>
    </source>
</evidence>
<dbReference type="Proteomes" id="UP000243494">
    <property type="component" value="Unassembled WGS sequence"/>
</dbReference>
<gene>
    <name evidence="1" type="ORF">CHF27_002450</name>
</gene>
<protein>
    <submittedName>
        <fullName evidence="1">Uncharacterized protein</fullName>
    </submittedName>
</protein>
<proteinExistence type="predicted"/>
<evidence type="ECO:0000313" key="1">
    <source>
        <dbReference type="EMBL" id="RDY24520.1"/>
    </source>
</evidence>
<dbReference type="RefSeq" id="WP_095405906.1">
    <property type="nucleotide sequence ID" value="NZ_NOJZ02000002.1"/>
</dbReference>
<dbReference type="AlphaFoldDB" id="A0A371IVL4"/>
<dbReference type="EMBL" id="NOJZ02000002">
    <property type="protein sequence ID" value="RDY24520.1"/>
    <property type="molecule type" value="Genomic_DNA"/>
</dbReference>
<accession>A0A371IVL4</accession>
<sequence length="72" mass="8424">MLKNKIVNDVNTELEIALMPYKTYMWDSLESVWREAKSDKYCSAYVIPIPYYELNQEGMPSKMCYGGNSFPK</sequence>
<keyword evidence="2" id="KW-1185">Reference proteome</keyword>
<reference evidence="1 2" key="1">
    <citation type="journal article" date="2017" name="Genome Announc.">
        <title>Draft Genome Sequence of Romboutsia maritimum sp. nov. Strain CCRI-22766(T), Isolated from Coastal Estuarine Mud.</title>
        <authorList>
            <person name="Maheux A.F."/>
            <person name="Boudreau D.K."/>
            <person name="Berube E."/>
            <person name="Boissinot M."/>
            <person name="Raymond F."/>
            <person name="Brodeur S."/>
            <person name="Corbeil J."/>
            <person name="Brightwell G."/>
            <person name="Broda D."/>
            <person name="Omar R.F."/>
            <person name="Bergeron M.G."/>
        </authorList>
    </citation>
    <scope>NUCLEOTIDE SEQUENCE [LARGE SCALE GENOMIC DNA]</scope>
    <source>
        <strain evidence="1 2">CCRI-22766</strain>
    </source>
</reference>